<keyword evidence="3" id="KW-0238">DNA-binding</keyword>
<dbReference type="InterPro" id="IPR000847">
    <property type="entry name" value="LysR_HTH_N"/>
</dbReference>
<comment type="caution">
    <text evidence="6">The sequence shown here is derived from an EMBL/GenBank/DDBJ whole genome shotgun (WGS) entry which is preliminary data.</text>
</comment>
<evidence type="ECO:0000256" key="3">
    <source>
        <dbReference type="ARBA" id="ARBA00023125"/>
    </source>
</evidence>
<dbReference type="Pfam" id="PF03466">
    <property type="entry name" value="LysR_substrate"/>
    <property type="match status" value="1"/>
</dbReference>
<reference evidence="6 7" key="1">
    <citation type="submission" date="2020-05" db="EMBL/GenBank/DDBJ databases">
        <title>Streptobacillus felis strain LHL191014123.</title>
        <authorList>
            <person name="Fawzy A."/>
            <person name="Rau J."/>
            <person name="Risse K."/>
            <person name="Schauerte N."/>
            <person name="Geiger C."/>
            <person name="Blom J."/>
            <person name="Imirzalioglu C."/>
            <person name="Falgenhauer J."/>
            <person name="Bach A."/>
            <person name="Herden C."/>
            <person name="Eisenberg T."/>
        </authorList>
    </citation>
    <scope>NUCLEOTIDE SEQUENCE [LARGE SCALE GENOMIC DNA]</scope>
    <source>
        <strain evidence="6 7">LHL191014123</strain>
    </source>
</reference>
<dbReference type="SUPFAM" id="SSF53850">
    <property type="entry name" value="Periplasmic binding protein-like II"/>
    <property type="match status" value="1"/>
</dbReference>
<dbReference type="InterPro" id="IPR005119">
    <property type="entry name" value="LysR_subst-bd"/>
</dbReference>
<comment type="similarity">
    <text evidence="1">Belongs to the LysR transcriptional regulatory family.</text>
</comment>
<keyword evidence="7" id="KW-1185">Reference proteome</keyword>
<dbReference type="PRINTS" id="PR00039">
    <property type="entry name" value="HTHLYSR"/>
</dbReference>
<proteinExistence type="inferred from homology"/>
<dbReference type="Gene3D" id="3.40.190.290">
    <property type="match status" value="1"/>
</dbReference>
<dbReference type="GO" id="GO:0003700">
    <property type="term" value="F:DNA-binding transcription factor activity"/>
    <property type="evidence" value="ECO:0007669"/>
    <property type="project" value="InterPro"/>
</dbReference>
<dbReference type="EMBL" id="JABMKT010000011">
    <property type="protein sequence ID" value="NYV27783.1"/>
    <property type="molecule type" value="Genomic_DNA"/>
</dbReference>
<gene>
    <name evidence="6" type="ORF">HP397_02935</name>
</gene>
<dbReference type="OrthoDB" id="63123at2"/>
<dbReference type="InterPro" id="IPR036390">
    <property type="entry name" value="WH_DNA-bd_sf"/>
</dbReference>
<dbReference type="Gene3D" id="1.10.10.10">
    <property type="entry name" value="Winged helix-like DNA-binding domain superfamily/Winged helix DNA-binding domain"/>
    <property type="match status" value="1"/>
</dbReference>
<name>A0A7Z0PFG8_9FUSO</name>
<dbReference type="PROSITE" id="PS50931">
    <property type="entry name" value="HTH_LYSR"/>
    <property type="match status" value="1"/>
</dbReference>
<protein>
    <submittedName>
        <fullName evidence="6">LysR family transcriptional regulator</fullName>
    </submittedName>
</protein>
<keyword evidence="4" id="KW-0804">Transcription</keyword>
<evidence type="ECO:0000256" key="1">
    <source>
        <dbReference type="ARBA" id="ARBA00009437"/>
    </source>
</evidence>
<evidence type="ECO:0000313" key="6">
    <source>
        <dbReference type="EMBL" id="NYV27783.1"/>
    </source>
</evidence>
<evidence type="ECO:0000256" key="2">
    <source>
        <dbReference type="ARBA" id="ARBA00023015"/>
    </source>
</evidence>
<keyword evidence="2" id="KW-0805">Transcription regulation</keyword>
<dbReference type="FunFam" id="1.10.10.10:FF:000001">
    <property type="entry name" value="LysR family transcriptional regulator"/>
    <property type="match status" value="1"/>
</dbReference>
<dbReference type="Proteomes" id="UP000526184">
    <property type="component" value="Unassembled WGS sequence"/>
</dbReference>
<dbReference type="PANTHER" id="PTHR30126:SF64">
    <property type="entry name" value="HTH-TYPE TRANSCRIPTIONAL REGULATOR CITR"/>
    <property type="match status" value="1"/>
</dbReference>
<dbReference type="AlphaFoldDB" id="A0A7Z0PFG8"/>
<accession>A0A7Z0PFG8</accession>
<sequence>MDIHHLKIFYETCNEKSFTKAAKKLFISQSAVSIQLKKLEISMSTQLIERNSKSFKLTFAGKELYKMAQDIFNKISRMENEMKKIVANQKAKIVVGATHNIGEPVLPKIVTDYSKKYKEVEFELYIKNSSSLINYIKDGVIDIAFMEEEIVDEKDLKSVHTDTYPFVVIAPPHIKKVEDIKKMSILKKDTQPASKYIEKFEEIINHTFERKISVNGSNETIKNLVMNGMGISVLPYYCVYEEIKDKKMNLVHEFDTLEDKFQLVFLKENENKTWIANFVEFFKQYNIKFETDSIIKKK</sequence>
<dbReference type="InterPro" id="IPR036388">
    <property type="entry name" value="WH-like_DNA-bd_sf"/>
</dbReference>
<evidence type="ECO:0000313" key="7">
    <source>
        <dbReference type="Proteomes" id="UP000526184"/>
    </source>
</evidence>
<dbReference type="Pfam" id="PF00126">
    <property type="entry name" value="HTH_1"/>
    <property type="match status" value="1"/>
</dbReference>
<evidence type="ECO:0000256" key="4">
    <source>
        <dbReference type="ARBA" id="ARBA00023163"/>
    </source>
</evidence>
<feature type="domain" description="HTH lysR-type" evidence="5">
    <location>
        <begin position="1"/>
        <end position="58"/>
    </location>
</feature>
<evidence type="ECO:0000259" key="5">
    <source>
        <dbReference type="PROSITE" id="PS50931"/>
    </source>
</evidence>
<dbReference type="GO" id="GO:0000976">
    <property type="term" value="F:transcription cis-regulatory region binding"/>
    <property type="evidence" value="ECO:0007669"/>
    <property type="project" value="TreeGrafter"/>
</dbReference>
<dbReference type="SUPFAM" id="SSF46785">
    <property type="entry name" value="Winged helix' DNA-binding domain"/>
    <property type="match status" value="1"/>
</dbReference>
<dbReference type="PANTHER" id="PTHR30126">
    <property type="entry name" value="HTH-TYPE TRANSCRIPTIONAL REGULATOR"/>
    <property type="match status" value="1"/>
</dbReference>
<organism evidence="6 7">
    <name type="scientific">Streptobacillus felis</name>
    <dbReference type="NCBI Taxonomy" id="1384509"/>
    <lineage>
        <taxon>Bacteria</taxon>
        <taxon>Fusobacteriati</taxon>
        <taxon>Fusobacteriota</taxon>
        <taxon>Fusobacteriia</taxon>
        <taxon>Fusobacteriales</taxon>
        <taxon>Leptotrichiaceae</taxon>
        <taxon>Streptobacillus</taxon>
    </lineage>
</organism>